<sequence length="85" mass="9372">MFLLFGTRAHRAVINVVSFVCGYCGVLAQQQVLKKSTKFTLFFVPLFPLAKSYANECTNCGGTTRLTATQVRHSMDWATPHASAD</sequence>
<evidence type="ECO:0000259" key="1">
    <source>
        <dbReference type="Pfam" id="PF17032"/>
    </source>
</evidence>
<evidence type="ECO:0000313" key="2">
    <source>
        <dbReference type="EMBL" id="TFD00331.1"/>
    </source>
</evidence>
<accession>A0ABY2J5Y3</accession>
<feature type="domain" description="Zinc-ribbon 15" evidence="1">
    <location>
        <begin position="20"/>
        <end position="63"/>
    </location>
</feature>
<comment type="caution">
    <text evidence="2">The sequence shown here is derived from an EMBL/GenBank/DDBJ whole genome shotgun (WGS) entry which is preliminary data.</text>
</comment>
<proteinExistence type="predicted"/>
<dbReference type="InterPro" id="IPR031493">
    <property type="entry name" value="Zinc_ribbon_15"/>
</dbReference>
<keyword evidence="3" id="KW-1185">Reference proteome</keyword>
<dbReference type="Proteomes" id="UP000298355">
    <property type="component" value="Unassembled WGS sequence"/>
</dbReference>
<name>A0ABY2J5Y3_9MICO</name>
<organism evidence="2 3">
    <name type="scientific">Cryobacterium breve</name>
    <dbReference type="NCBI Taxonomy" id="1259258"/>
    <lineage>
        <taxon>Bacteria</taxon>
        <taxon>Bacillati</taxon>
        <taxon>Actinomycetota</taxon>
        <taxon>Actinomycetes</taxon>
        <taxon>Micrococcales</taxon>
        <taxon>Microbacteriaceae</taxon>
        <taxon>Cryobacterium</taxon>
    </lineage>
</organism>
<dbReference type="RefSeq" id="WP_134362491.1">
    <property type="nucleotide sequence ID" value="NZ_SOGJ01000011.1"/>
</dbReference>
<dbReference type="Pfam" id="PF17032">
    <property type="entry name" value="Zn_ribbon_15"/>
    <property type="match status" value="1"/>
</dbReference>
<protein>
    <submittedName>
        <fullName evidence="2">Zinc-ribbon domain-containing protein</fullName>
    </submittedName>
</protein>
<evidence type="ECO:0000313" key="3">
    <source>
        <dbReference type="Proteomes" id="UP000298355"/>
    </source>
</evidence>
<dbReference type="EMBL" id="SOGJ01000011">
    <property type="protein sequence ID" value="TFD00331.1"/>
    <property type="molecule type" value="Genomic_DNA"/>
</dbReference>
<gene>
    <name evidence="2" type="ORF">E3O65_04275</name>
</gene>
<reference evidence="2 3" key="1">
    <citation type="submission" date="2019-03" db="EMBL/GenBank/DDBJ databases">
        <title>Genomics of glacier-inhabiting Cryobacterium strains.</title>
        <authorList>
            <person name="Liu Q."/>
            <person name="Xin Y.-H."/>
        </authorList>
    </citation>
    <scope>NUCLEOTIDE SEQUENCE [LARGE SCALE GENOMIC DNA]</scope>
    <source>
        <strain evidence="2 3">TMT4-23</strain>
    </source>
</reference>